<feature type="compositionally biased region" description="Gly residues" evidence="1">
    <location>
        <begin position="41"/>
        <end position="53"/>
    </location>
</feature>
<dbReference type="Pfam" id="PF01352">
    <property type="entry name" value="KRAB"/>
    <property type="match status" value="1"/>
</dbReference>
<protein>
    <recommendedName>
        <fullName evidence="2">KRAB domain-containing protein</fullName>
    </recommendedName>
</protein>
<dbReference type="InterPro" id="IPR050169">
    <property type="entry name" value="Krueppel_C2H2_ZnF"/>
</dbReference>
<feature type="compositionally biased region" description="Low complexity" evidence="1">
    <location>
        <begin position="31"/>
        <end position="40"/>
    </location>
</feature>
<keyword evidence="4" id="KW-1185">Reference proteome</keyword>
<feature type="domain" description="KRAB" evidence="2">
    <location>
        <begin position="175"/>
        <end position="248"/>
    </location>
</feature>
<name>A0ABN9ZGV5_PIPNA</name>
<dbReference type="SMART" id="SM00349">
    <property type="entry name" value="KRAB"/>
    <property type="match status" value="1"/>
</dbReference>
<evidence type="ECO:0000256" key="1">
    <source>
        <dbReference type="SAM" id="MobiDB-lite"/>
    </source>
</evidence>
<evidence type="ECO:0000259" key="2">
    <source>
        <dbReference type="PROSITE" id="PS50805"/>
    </source>
</evidence>
<dbReference type="PANTHER" id="PTHR23232">
    <property type="entry name" value="KRAB DOMAIN C2H2 ZINC FINGER"/>
    <property type="match status" value="1"/>
</dbReference>
<evidence type="ECO:0000313" key="3">
    <source>
        <dbReference type="EMBL" id="CAK6437550.1"/>
    </source>
</evidence>
<feature type="compositionally biased region" description="Low complexity" evidence="1">
    <location>
        <begin position="67"/>
        <end position="79"/>
    </location>
</feature>
<organism evidence="3 4">
    <name type="scientific">Pipistrellus nathusii</name>
    <name type="common">Nathusius' pipistrelle</name>
    <dbReference type="NCBI Taxonomy" id="59473"/>
    <lineage>
        <taxon>Eukaryota</taxon>
        <taxon>Metazoa</taxon>
        <taxon>Chordata</taxon>
        <taxon>Craniata</taxon>
        <taxon>Vertebrata</taxon>
        <taxon>Euteleostomi</taxon>
        <taxon>Mammalia</taxon>
        <taxon>Eutheria</taxon>
        <taxon>Laurasiatheria</taxon>
        <taxon>Chiroptera</taxon>
        <taxon>Yangochiroptera</taxon>
        <taxon>Vespertilionidae</taxon>
        <taxon>Pipistrellus</taxon>
    </lineage>
</organism>
<accession>A0ABN9ZGV5</accession>
<dbReference type="PROSITE" id="PS50805">
    <property type="entry name" value="KRAB"/>
    <property type="match status" value="1"/>
</dbReference>
<proteinExistence type="predicted"/>
<dbReference type="InterPro" id="IPR001909">
    <property type="entry name" value="KRAB"/>
</dbReference>
<dbReference type="PANTHER" id="PTHR23232:SF133">
    <property type="entry name" value="RIKEN CDNA 1700020N01 GENE"/>
    <property type="match status" value="1"/>
</dbReference>
<dbReference type="CDD" id="cd07765">
    <property type="entry name" value="KRAB_A-box"/>
    <property type="match status" value="1"/>
</dbReference>
<dbReference type="Proteomes" id="UP001314169">
    <property type="component" value="Chromosome 15"/>
</dbReference>
<feature type="region of interest" description="Disordered" evidence="1">
    <location>
        <begin position="1"/>
        <end position="155"/>
    </location>
</feature>
<dbReference type="SUPFAM" id="SSF109640">
    <property type="entry name" value="KRAB domain (Kruppel-associated box)"/>
    <property type="match status" value="1"/>
</dbReference>
<gene>
    <name evidence="3" type="ORF">MPIPNATIZW_LOCUS5856</name>
</gene>
<dbReference type="InterPro" id="IPR036051">
    <property type="entry name" value="KRAB_dom_sf"/>
</dbReference>
<dbReference type="Gene3D" id="6.10.140.140">
    <property type="match status" value="1"/>
</dbReference>
<feature type="compositionally biased region" description="Low complexity" evidence="1">
    <location>
        <begin position="13"/>
        <end position="24"/>
    </location>
</feature>
<evidence type="ECO:0000313" key="4">
    <source>
        <dbReference type="Proteomes" id="UP001314169"/>
    </source>
</evidence>
<dbReference type="EMBL" id="OY882872">
    <property type="protein sequence ID" value="CAK6437550.1"/>
    <property type="molecule type" value="Genomic_DNA"/>
</dbReference>
<reference evidence="3" key="1">
    <citation type="submission" date="2023-12" db="EMBL/GenBank/DDBJ databases">
        <authorList>
            <person name="Brown T."/>
        </authorList>
    </citation>
    <scope>NUCLEOTIDE SEQUENCE</scope>
</reference>
<sequence>MAAAAPRRPAEVSASPPRSPGCGRPSPPAAGPVAPLRLEAGPGGGAAGRGGSGPAPRGEGEAGGHVAPRTAARGAAPEAPGGGGPGAPRAGEEVTAGTAPASPPARGPRNVGALGGGEGVSGSLCPAGSPQARGGASELRELPGGWGRGASGAERPVQRRLRSRCPLSPFPQAAVTLEDVAVRFSREEWRLVDEAQRRLYLRVMLENFALVSSLGKTHSLTWDSGWTLLPPPLGSLSPRAWTSAGLPPRCGVAAVLLGLWVCTASSLPCAASAEPFGKDSRSVSHIASSFTDSQCLG</sequence>